<reference evidence="2" key="1">
    <citation type="submission" date="2023-10" db="EMBL/GenBank/DDBJ databases">
        <title>Genome assembly of Pristionchus species.</title>
        <authorList>
            <person name="Yoshida K."/>
            <person name="Sommer R.J."/>
        </authorList>
    </citation>
    <scope>NUCLEOTIDE SEQUENCE</scope>
    <source>
        <strain evidence="2">RS0144</strain>
    </source>
</reference>
<feature type="transmembrane region" description="Helical" evidence="1">
    <location>
        <begin position="85"/>
        <end position="104"/>
    </location>
</feature>
<keyword evidence="1" id="KW-0812">Transmembrane</keyword>
<gene>
    <name evidence="2" type="ORF">PENTCL1PPCAC_25297</name>
</gene>
<proteinExistence type="predicted"/>
<comment type="caution">
    <text evidence="2">The sequence shown here is derived from an EMBL/GenBank/DDBJ whole genome shotgun (WGS) entry which is preliminary data.</text>
</comment>
<protein>
    <recommendedName>
        <fullName evidence="4">Ribosomal protein</fullName>
    </recommendedName>
</protein>
<organism evidence="2 3">
    <name type="scientific">Pristionchus entomophagus</name>
    <dbReference type="NCBI Taxonomy" id="358040"/>
    <lineage>
        <taxon>Eukaryota</taxon>
        <taxon>Metazoa</taxon>
        <taxon>Ecdysozoa</taxon>
        <taxon>Nematoda</taxon>
        <taxon>Chromadorea</taxon>
        <taxon>Rhabditida</taxon>
        <taxon>Rhabditina</taxon>
        <taxon>Diplogasteromorpha</taxon>
        <taxon>Diplogasteroidea</taxon>
        <taxon>Neodiplogasteridae</taxon>
        <taxon>Pristionchus</taxon>
    </lineage>
</organism>
<accession>A0AAV5U8Y4</accession>
<evidence type="ECO:0008006" key="4">
    <source>
        <dbReference type="Google" id="ProtNLM"/>
    </source>
</evidence>
<evidence type="ECO:0000313" key="2">
    <source>
        <dbReference type="EMBL" id="GMT03123.1"/>
    </source>
</evidence>
<keyword evidence="3" id="KW-1185">Reference proteome</keyword>
<keyword evidence="1" id="KW-0472">Membrane</keyword>
<feature type="non-terminal residue" evidence="2">
    <location>
        <position position="1"/>
    </location>
</feature>
<dbReference type="Proteomes" id="UP001432027">
    <property type="component" value="Unassembled WGS sequence"/>
</dbReference>
<evidence type="ECO:0000313" key="3">
    <source>
        <dbReference type="Proteomes" id="UP001432027"/>
    </source>
</evidence>
<dbReference type="EMBL" id="BTSX01000006">
    <property type="protein sequence ID" value="GMT03123.1"/>
    <property type="molecule type" value="Genomic_DNA"/>
</dbReference>
<keyword evidence="1" id="KW-1133">Transmembrane helix</keyword>
<sequence length="119" mass="13515">RDQRPDPCSSEEQVAVVVREGDRLQAACIAGHADNSEGEGEIVGLCSGHGKHRDEQHHVSRLTETDLDRRFLLLFLCRTIANHHFLVSLFVHFLVHCVCYSLLVQRSERTNRGHNTCEK</sequence>
<evidence type="ECO:0000256" key="1">
    <source>
        <dbReference type="SAM" id="Phobius"/>
    </source>
</evidence>
<dbReference type="AlphaFoldDB" id="A0AAV5U8Y4"/>
<name>A0AAV5U8Y4_9BILA</name>